<organism evidence="2 3">
    <name type="scientific">Piloderma croceum (strain F 1598)</name>
    <dbReference type="NCBI Taxonomy" id="765440"/>
    <lineage>
        <taxon>Eukaryota</taxon>
        <taxon>Fungi</taxon>
        <taxon>Dikarya</taxon>
        <taxon>Basidiomycota</taxon>
        <taxon>Agaricomycotina</taxon>
        <taxon>Agaricomycetes</taxon>
        <taxon>Agaricomycetidae</taxon>
        <taxon>Atheliales</taxon>
        <taxon>Atheliaceae</taxon>
        <taxon>Piloderma</taxon>
    </lineage>
</organism>
<dbReference type="HOGENOM" id="CLU_2469884_0_0_1"/>
<feature type="transmembrane region" description="Helical" evidence="1">
    <location>
        <begin position="59"/>
        <end position="85"/>
    </location>
</feature>
<keyword evidence="1" id="KW-0472">Membrane</keyword>
<dbReference type="EMBL" id="KN832994">
    <property type="protein sequence ID" value="KIM82577.1"/>
    <property type="molecule type" value="Genomic_DNA"/>
</dbReference>
<accession>A0A0C3BYW7</accession>
<name>A0A0C3BYW7_PILCF</name>
<keyword evidence="1" id="KW-0812">Transmembrane</keyword>
<keyword evidence="3" id="KW-1185">Reference proteome</keyword>
<evidence type="ECO:0000313" key="2">
    <source>
        <dbReference type="EMBL" id="KIM82577.1"/>
    </source>
</evidence>
<keyword evidence="1" id="KW-1133">Transmembrane helix</keyword>
<sequence length="88" mass="9524">MHHSESFTGAPPLSPSGTPVLSERFAFMHQGSCNSQSSHSSRAFPGQLLSLLAKMKFSFSFIVLAVGRLVAATLAPVVCMINYMWSPH</sequence>
<proteinExistence type="predicted"/>
<reference evidence="3" key="2">
    <citation type="submission" date="2015-01" db="EMBL/GenBank/DDBJ databases">
        <title>Evolutionary Origins and Diversification of the Mycorrhizal Mutualists.</title>
        <authorList>
            <consortium name="DOE Joint Genome Institute"/>
            <consortium name="Mycorrhizal Genomics Consortium"/>
            <person name="Kohler A."/>
            <person name="Kuo A."/>
            <person name="Nagy L.G."/>
            <person name="Floudas D."/>
            <person name="Copeland A."/>
            <person name="Barry K.W."/>
            <person name="Cichocki N."/>
            <person name="Veneault-Fourrey C."/>
            <person name="LaButti K."/>
            <person name="Lindquist E.A."/>
            <person name="Lipzen A."/>
            <person name="Lundell T."/>
            <person name="Morin E."/>
            <person name="Murat C."/>
            <person name="Riley R."/>
            <person name="Ohm R."/>
            <person name="Sun H."/>
            <person name="Tunlid A."/>
            <person name="Henrissat B."/>
            <person name="Grigoriev I.V."/>
            <person name="Hibbett D.S."/>
            <person name="Martin F."/>
        </authorList>
    </citation>
    <scope>NUCLEOTIDE SEQUENCE [LARGE SCALE GENOMIC DNA]</scope>
    <source>
        <strain evidence="3">F 1598</strain>
    </source>
</reference>
<protein>
    <submittedName>
        <fullName evidence="2">Uncharacterized protein</fullName>
    </submittedName>
</protein>
<dbReference type="InParanoid" id="A0A0C3BYW7"/>
<evidence type="ECO:0000256" key="1">
    <source>
        <dbReference type="SAM" id="Phobius"/>
    </source>
</evidence>
<gene>
    <name evidence="2" type="ORF">PILCRDRAFT_820443</name>
</gene>
<reference evidence="2 3" key="1">
    <citation type="submission" date="2014-04" db="EMBL/GenBank/DDBJ databases">
        <authorList>
            <consortium name="DOE Joint Genome Institute"/>
            <person name="Kuo A."/>
            <person name="Tarkka M."/>
            <person name="Buscot F."/>
            <person name="Kohler A."/>
            <person name="Nagy L.G."/>
            <person name="Floudas D."/>
            <person name="Copeland A."/>
            <person name="Barry K.W."/>
            <person name="Cichocki N."/>
            <person name="Veneault-Fourrey C."/>
            <person name="LaButti K."/>
            <person name="Lindquist E.A."/>
            <person name="Lipzen A."/>
            <person name="Lundell T."/>
            <person name="Morin E."/>
            <person name="Murat C."/>
            <person name="Sun H."/>
            <person name="Tunlid A."/>
            <person name="Henrissat B."/>
            <person name="Grigoriev I.V."/>
            <person name="Hibbett D.S."/>
            <person name="Martin F."/>
            <person name="Nordberg H.P."/>
            <person name="Cantor M.N."/>
            <person name="Hua S.X."/>
        </authorList>
    </citation>
    <scope>NUCLEOTIDE SEQUENCE [LARGE SCALE GENOMIC DNA]</scope>
    <source>
        <strain evidence="2 3">F 1598</strain>
    </source>
</reference>
<evidence type="ECO:0000313" key="3">
    <source>
        <dbReference type="Proteomes" id="UP000054166"/>
    </source>
</evidence>
<dbReference type="AlphaFoldDB" id="A0A0C3BYW7"/>
<dbReference type="Proteomes" id="UP000054166">
    <property type="component" value="Unassembled WGS sequence"/>
</dbReference>